<feature type="transmembrane region" description="Helical" evidence="9">
    <location>
        <begin position="284"/>
        <end position="304"/>
    </location>
</feature>
<dbReference type="Proteomes" id="UP000677082">
    <property type="component" value="Unassembled WGS sequence"/>
</dbReference>
<name>A0A919T704_9ACTN</name>
<evidence type="ECO:0000256" key="1">
    <source>
        <dbReference type="ARBA" id="ARBA00012513"/>
    </source>
</evidence>
<dbReference type="EC" id="2.7.11.1" evidence="1"/>
<dbReference type="AlphaFoldDB" id="A0A919T704"/>
<keyword evidence="6 7" id="KW-0067">ATP-binding</keyword>
<keyword evidence="3" id="KW-0808">Transferase</keyword>
<keyword evidence="12" id="KW-1185">Reference proteome</keyword>
<dbReference type="PROSITE" id="PS00108">
    <property type="entry name" value="PROTEIN_KINASE_ST"/>
    <property type="match status" value="1"/>
</dbReference>
<organism evidence="11 12">
    <name type="scientific">Paractinoplanes toevensis</name>
    <dbReference type="NCBI Taxonomy" id="571911"/>
    <lineage>
        <taxon>Bacteria</taxon>
        <taxon>Bacillati</taxon>
        <taxon>Actinomycetota</taxon>
        <taxon>Actinomycetes</taxon>
        <taxon>Micromonosporales</taxon>
        <taxon>Micromonosporaceae</taxon>
        <taxon>Paractinoplanes</taxon>
    </lineage>
</organism>
<dbReference type="SMART" id="SM00220">
    <property type="entry name" value="S_TKc"/>
    <property type="match status" value="1"/>
</dbReference>
<dbReference type="GO" id="GO:0005524">
    <property type="term" value="F:ATP binding"/>
    <property type="evidence" value="ECO:0007669"/>
    <property type="project" value="UniProtKB-UniRule"/>
</dbReference>
<comment type="caution">
    <text evidence="11">The sequence shown here is derived from an EMBL/GenBank/DDBJ whole genome shotgun (WGS) entry which is preliminary data.</text>
</comment>
<accession>A0A919T704</accession>
<evidence type="ECO:0000256" key="3">
    <source>
        <dbReference type="ARBA" id="ARBA00022679"/>
    </source>
</evidence>
<sequence length="508" mass="54601">MTAASVYVRERYRLGRTLGAGGMGRVWLARDEILDRDVALKEILLPDEIVGADGEALRKHMLREGRAAARLAHPGVARIYDTFEAEGRAWIVMEYVPSRSLQEVLDTDGPLPPHRVAEIGLAVLEALREAHAAGVRHRDVKPANVLLATDGRVVLTDFGVAAVDGESLNTSAGLVFGSPQYMAPERVRDGDTTSAGDLWSLGATLYAAVEGHAPYQRPSVMETITAIATEEPAASTQAFELRPVLDGLLRKSPGDRIDADETQRLLYAALEPSPEQTPRSRRPLIAAAVVAVVLLAGAGIAWVATRPDADASTVSPAPSVSAPAPPAAATPSAAVSSAAAPSTASSTAPASVAPSAAGSTRPPLPAGWTDYRDPTGFSVYVPKGWTRSKEGGIVYFRASGRVLGIDQTDDPQWDPVADWRGKADYRVSHGDFPGYREMHIREVKYFLKAADWEFTFNRSGVRQHVNNRGVVTSKHQAYGFYWQTTDAGWKAAQKDLNLVFDSFQPASD</sequence>
<dbReference type="GO" id="GO:0004674">
    <property type="term" value="F:protein serine/threonine kinase activity"/>
    <property type="evidence" value="ECO:0007669"/>
    <property type="project" value="UniProtKB-KW"/>
</dbReference>
<dbReference type="Pfam" id="PF00069">
    <property type="entry name" value="Pkinase"/>
    <property type="match status" value="1"/>
</dbReference>
<keyword evidence="2" id="KW-0723">Serine/threonine-protein kinase</keyword>
<dbReference type="SUPFAM" id="SSF56112">
    <property type="entry name" value="Protein kinase-like (PK-like)"/>
    <property type="match status" value="1"/>
</dbReference>
<evidence type="ECO:0000256" key="8">
    <source>
        <dbReference type="SAM" id="MobiDB-lite"/>
    </source>
</evidence>
<evidence type="ECO:0000313" key="11">
    <source>
        <dbReference type="EMBL" id="GIM90549.1"/>
    </source>
</evidence>
<dbReference type="RefSeq" id="WP_213006483.1">
    <property type="nucleotide sequence ID" value="NZ_BOQN01000032.1"/>
</dbReference>
<reference evidence="11 12" key="1">
    <citation type="submission" date="2021-03" db="EMBL/GenBank/DDBJ databases">
        <title>Whole genome shotgun sequence of Actinoplanes toevensis NBRC 105298.</title>
        <authorList>
            <person name="Komaki H."/>
            <person name="Tamura T."/>
        </authorList>
    </citation>
    <scope>NUCLEOTIDE SEQUENCE [LARGE SCALE GENOMIC DNA]</scope>
    <source>
        <strain evidence="11 12">NBRC 105298</strain>
    </source>
</reference>
<dbReference type="Gene3D" id="1.10.510.10">
    <property type="entry name" value="Transferase(Phosphotransferase) domain 1"/>
    <property type="match status" value="1"/>
</dbReference>
<dbReference type="PANTHER" id="PTHR43289:SF6">
    <property type="entry name" value="SERINE_THREONINE-PROTEIN KINASE NEKL-3"/>
    <property type="match status" value="1"/>
</dbReference>
<protein>
    <recommendedName>
        <fullName evidence="1">non-specific serine/threonine protein kinase</fullName>
        <ecNumber evidence="1">2.7.11.1</ecNumber>
    </recommendedName>
</protein>
<evidence type="ECO:0000256" key="5">
    <source>
        <dbReference type="ARBA" id="ARBA00022777"/>
    </source>
</evidence>
<feature type="region of interest" description="Disordered" evidence="8">
    <location>
        <begin position="344"/>
        <end position="369"/>
    </location>
</feature>
<feature type="domain" description="Protein kinase" evidence="10">
    <location>
        <begin position="12"/>
        <end position="270"/>
    </location>
</feature>
<feature type="compositionally biased region" description="Low complexity" evidence="8">
    <location>
        <begin position="344"/>
        <end position="357"/>
    </location>
</feature>
<keyword evidence="9" id="KW-1133">Transmembrane helix</keyword>
<feature type="binding site" evidence="7">
    <location>
        <position position="41"/>
    </location>
    <ligand>
        <name>ATP</name>
        <dbReference type="ChEBI" id="CHEBI:30616"/>
    </ligand>
</feature>
<evidence type="ECO:0000256" key="4">
    <source>
        <dbReference type="ARBA" id="ARBA00022741"/>
    </source>
</evidence>
<keyword evidence="5" id="KW-0418">Kinase</keyword>
<dbReference type="PROSITE" id="PS00107">
    <property type="entry name" value="PROTEIN_KINASE_ATP"/>
    <property type="match status" value="1"/>
</dbReference>
<evidence type="ECO:0000256" key="2">
    <source>
        <dbReference type="ARBA" id="ARBA00022527"/>
    </source>
</evidence>
<evidence type="ECO:0000256" key="9">
    <source>
        <dbReference type="SAM" id="Phobius"/>
    </source>
</evidence>
<gene>
    <name evidence="11" type="ORF">Ato02nite_023420</name>
</gene>
<keyword evidence="4 7" id="KW-0547">Nucleotide-binding</keyword>
<dbReference type="Gene3D" id="3.30.200.20">
    <property type="entry name" value="Phosphorylase Kinase, domain 1"/>
    <property type="match status" value="1"/>
</dbReference>
<evidence type="ECO:0000313" key="12">
    <source>
        <dbReference type="Proteomes" id="UP000677082"/>
    </source>
</evidence>
<keyword evidence="9" id="KW-0812">Transmembrane</keyword>
<dbReference type="CDD" id="cd14014">
    <property type="entry name" value="STKc_PknB_like"/>
    <property type="match status" value="1"/>
</dbReference>
<dbReference type="InterPro" id="IPR017441">
    <property type="entry name" value="Protein_kinase_ATP_BS"/>
</dbReference>
<dbReference type="EMBL" id="BOQN01000032">
    <property type="protein sequence ID" value="GIM90549.1"/>
    <property type="molecule type" value="Genomic_DNA"/>
</dbReference>
<dbReference type="InterPro" id="IPR008271">
    <property type="entry name" value="Ser/Thr_kinase_AS"/>
</dbReference>
<dbReference type="InterPro" id="IPR011009">
    <property type="entry name" value="Kinase-like_dom_sf"/>
</dbReference>
<proteinExistence type="predicted"/>
<evidence type="ECO:0000259" key="10">
    <source>
        <dbReference type="PROSITE" id="PS50011"/>
    </source>
</evidence>
<keyword evidence="9" id="KW-0472">Membrane</keyword>
<evidence type="ECO:0000256" key="6">
    <source>
        <dbReference type="ARBA" id="ARBA00022840"/>
    </source>
</evidence>
<evidence type="ECO:0000256" key="7">
    <source>
        <dbReference type="PROSITE-ProRule" id="PRU10141"/>
    </source>
</evidence>
<dbReference type="PROSITE" id="PS50011">
    <property type="entry name" value="PROTEIN_KINASE_DOM"/>
    <property type="match status" value="1"/>
</dbReference>
<dbReference type="PANTHER" id="PTHR43289">
    <property type="entry name" value="MITOGEN-ACTIVATED PROTEIN KINASE KINASE KINASE 20-RELATED"/>
    <property type="match status" value="1"/>
</dbReference>
<dbReference type="InterPro" id="IPR000719">
    <property type="entry name" value="Prot_kinase_dom"/>
</dbReference>